<dbReference type="Proteomes" id="UP000249260">
    <property type="component" value="Unassembled WGS sequence"/>
</dbReference>
<evidence type="ECO:0000256" key="1">
    <source>
        <dbReference type="ARBA" id="ARBA00034221"/>
    </source>
</evidence>
<comment type="catalytic activity">
    <reaction evidence="1">
        <text>3',5'-cyclic CMP + H2O = CMP + H(+)</text>
        <dbReference type="Rhea" id="RHEA:72675"/>
        <dbReference type="ChEBI" id="CHEBI:15377"/>
        <dbReference type="ChEBI" id="CHEBI:15378"/>
        <dbReference type="ChEBI" id="CHEBI:58003"/>
        <dbReference type="ChEBI" id="CHEBI:60377"/>
    </reaction>
    <physiologicalReaction direction="left-to-right" evidence="1">
        <dbReference type="Rhea" id="RHEA:72676"/>
    </physiologicalReaction>
</comment>
<dbReference type="PANTHER" id="PTHR43546:SF3">
    <property type="entry name" value="UPF0173 METAL-DEPENDENT HYDROLASE MJ1163"/>
    <property type="match status" value="1"/>
</dbReference>
<dbReference type="Gene3D" id="3.60.15.10">
    <property type="entry name" value="Ribonuclease Z/Hydroxyacylglutathione hydrolase-like"/>
    <property type="match status" value="1"/>
</dbReference>
<evidence type="ECO:0000259" key="4">
    <source>
        <dbReference type="SMART" id="SM00849"/>
    </source>
</evidence>
<evidence type="ECO:0000313" key="6">
    <source>
        <dbReference type="Proteomes" id="UP000249260"/>
    </source>
</evidence>
<organism evidence="5 6">
    <name type="scientific">Paenibacillus montanisoli</name>
    <dbReference type="NCBI Taxonomy" id="2081970"/>
    <lineage>
        <taxon>Bacteria</taxon>
        <taxon>Bacillati</taxon>
        <taxon>Bacillota</taxon>
        <taxon>Bacilli</taxon>
        <taxon>Bacillales</taxon>
        <taxon>Paenibacillaceae</taxon>
        <taxon>Paenibacillus</taxon>
    </lineage>
</organism>
<dbReference type="RefSeq" id="WP_112880754.1">
    <property type="nucleotide sequence ID" value="NZ_QLUW01000001.1"/>
</dbReference>
<comment type="catalytic activity">
    <reaction evidence="3">
        <text>3',5'-cyclic UMP + H2O = UMP + H(+)</text>
        <dbReference type="Rhea" id="RHEA:70575"/>
        <dbReference type="ChEBI" id="CHEBI:15377"/>
        <dbReference type="ChEBI" id="CHEBI:15378"/>
        <dbReference type="ChEBI" id="CHEBI:57865"/>
        <dbReference type="ChEBI" id="CHEBI:184387"/>
    </reaction>
    <physiologicalReaction direction="left-to-right" evidence="3">
        <dbReference type="Rhea" id="RHEA:70576"/>
    </physiologicalReaction>
</comment>
<dbReference type="OrthoDB" id="9789133at2"/>
<comment type="caution">
    <text evidence="5">The sequence shown here is derived from an EMBL/GenBank/DDBJ whole genome shotgun (WGS) entry which is preliminary data.</text>
</comment>
<dbReference type="SUPFAM" id="SSF56281">
    <property type="entry name" value="Metallo-hydrolase/oxidoreductase"/>
    <property type="match status" value="1"/>
</dbReference>
<keyword evidence="6" id="KW-1185">Reference proteome</keyword>
<proteinExistence type="predicted"/>
<name>A0A328U4W0_9BACL</name>
<dbReference type="Pfam" id="PF12706">
    <property type="entry name" value="Lactamase_B_2"/>
    <property type="match status" value="1"/>
</dbReference>
<gene>
    <name evidence="5" type="ORF">DL346_03920</name>
</gene>
<dbReference type="InterPro" id="IPR050114">
    <property type="entry name" value="UPF0173_UPF0282_UlaG_hydrolase"/>
</dbReference>
<dbReference type="InterPro" id="IPR001279">
    <property type="entry name" value="Metallo-B-lactamas"/>
</dbReference>
<dbReference type="AlphaFoldDB" id="A0A328U4W0"/>
<sequence>MTTSIRFLGMAGYEIVGPDKRILIDPYLSGSPNAPISHEELETPDVILVTHAAFDHLGDTAAIAMRTGAPVVCGGDVRAALFEAGIPPEQVQATVWGIVVEVNGVIVRPVESHHWSQTRLKDGQYVSGVPMGFIVEPEPGIRIYHCGDTAIFGDMKLIRDLYAPTIGLMGCSNSQALLARAVQAGKLLTGEMSPKEAAIASEFLGLRYAIASHYLDLTNEQEKREVDDFLALVPEHDTTGQREAMYMEVGETLFFDGKAI</sequence>
<protein>
    <recommendedName>
        <fullName evidence="4">Metallo-beta-lactamase domain-containing protein</fullName>
    </recommendedName>
</protein>
<feature type="domain" description="Metallo-beta-lactamase" evidence="4">
    <location>
        <begin position="9"/>
        <end position="186"/>
    </location>
</feature>
<evidence type="ECO:0000256" key="3">
    <source>
        <dbReference type="ARBA" id="ARBA00048505"/>
    </source>
</evidence>
<reference evidence="5 6" key="1">
    <citation type="submission" date="2018-06" db="EMBL/GenBank/DDBJ databases">
        <title>Paenibacillus montanisoli sp. nov., isolated from mountain area soil.</title>
        <authorList>
            <person name="Wu M."/>
        </authorList>
    </citation>
    <scope>NUCLEOTIDE SEQUENCE [LARGE SCALE GENOMIC DNA]</scope>
    <source>
        <strain evidence="5 6">RA17</strain>
    </source>
</reference>
<evidence type="ECO:0000256" key="2">
    <source>
        <dbReference type="ARBA" id="ARBA00034301"/>
    </source>
</evidence>
<evidence type="ECO:0000313" key="5">
    <source>
        <dbReference type="EMBL" id="RAP77630.1"/>
    </source>
</evidence>
<dbReference type="SMART" id="SM00849">
    <property type="entry name" value="Lactamase_B"/>
    <property type="match status" value="1"/>
</dbReference>
<dbReference type="PANTHER" id="PTHR43546">
    <property type="entry name" value="UPF0173 METAL-DEPENDENT HYDROLASE MJ1163-RELATED"/>
    <property type="match status" value="1"/>
</dbReference>
<dbReference type="EMBL" id="QLUW01000001">
    <property type="protein sequence ID" value="RAP77630.1"/>
    <property type="molecule type" value="Genomic_DNA"/>
</dbReference>
<accession>A0A328U4W0</accession>
<comment type="function">
    <text evidence="2">Counteracts the endogenous Pycsar antiviral defense system. Phosphodiesterase that enables metal-dependent hydrolysis of host cyclic nucleotide Pycsar defense signals such as cCMP and cUMP.</text>
</comment>
<dbReference type="InterPro" id="IPR036866">
    <property type="entry name" value="RibonucZ/Hydroxyglut_hydro"/>
</dbReference>